<dbReference type="InterPro" id="IPR051045">
    <property type="entry name" value="TonB-dependent_transducer"/>
</dbReference>
<evidence type="ECO:0000256" key="11">
    <source>
        <dbReference type="SAM" id="Phobius"/>
    </source>
</evidence>
<keyword evidence="3" id="KW-0813">Transport</keyword>
<feature type="domain" description="TonB C-terminal" evidence="12">
    <location>
        <begin position="168"/>
        <end position="258"/>
    </location>
</feature>
<evidence type="ECO:0000256" key="5">
    <source>
        <dbReference type="ARBA" id="ARBA00022519"/>
    </source>
</evidence>
<dbReference type="NCBIfam" id="TIGR01352">
    <property type="entry name" value="tonB_Cterm"/>
    <property type="match status" value="1"/>
</dbReference>
<protein>
    <submittedName>
        <fullName evidence="13">Energy transducer TonB</fullName>
    </submittedName>
</protein>
<feature type="compositionally biased region" description="Basic and acidic residues" evidence="10">
    <location>
        <begin position="7"/>
        <end position="19"/>
    </location>
</feature>
<evidence type="ECO:0000256" key="10">
    <source>
        <dbReference type="SAM" id="MobiDB-lite"/>
    </source>
</evidence>
<evidence type="ECO:0000256" key="6">
    <source>
        <dbReference type="ARBA" id="ARBA00022692"/>
    </source>
</evidence>
<dbReference type="EMBL" id="JBHUFC010000019">
    <property type="protein sequence ID" value="MFD1789330.1"/>
    <property type="molecule type" value="Genomic_DNA"/>
</dbReference>
<keyword evidence="5" id="KW-0997">Cell inner membrane</keyword>
<dbReference type="Gene3D" id="3.30.1150.10">
    <property type="match status" value="1"/>
</dbReference>
<evidence type="ECO:0000256" key="4">
    <source>
        <dbReference type="ARBA" id="ARBA00022475"/>
    </source>
</evidence>
<keyword evidence="8 11" id="KW-1133">Transmembrane helix</keyword>
<dbReference type="PANTHER" id="PTHR33446:SF2">
    <property type="entry name" value="PROTEIN TONB"/>
    <property type="match status" value="1"/>
</dbReference>
<organism evidence="13 14">
    <name type="scientific">Sphingomonas floccifaciens</name>
    <dbReference type="NCBI Taxonomy" id="1844115"/>
    <lineage>
        <taxon>Bacteria</taxon>
        <taxon>Pseudomonadati</taxon>
        <taxon>Pseudomonadota</taxon>
        <taxon>Alphaproteobacteria</taxon>
        <taxon>Sphingomonadales</taxon>
        <taxon>Sphingomonadaceae</taxon>
        <taxon>Sphingomonas</taxon>
    </lineage>
</organism>
<evidence type="ECO:0000256" key="2">
    <source>
        <dbReference type="ARBA" id="ARBA00006555"/>
    </source>
</evidence>
<comment type="similarity">
    <text evidence="2">Belongs to the TonB family.</text>
</comment>
<evidence type="ECO:0000256" key="1">
    <source>
        <dbReference type="ARBA" id="ARBA00004383"/>
    </source>
</evidence>
<dbReference type="PROSITE" id="PS52015">
    <property type="entry name" value="TONB_CTD"/>
    <property type="match status" value="1"/>
</dbReference>
<feature type="transmembrane region" description="Helical" evidence="11">
    <location>
        <begin position="43"/>
        <end position="64"/>
    </location>
</feature>
<sequence>MLATMRPDGDDARQARDDAETLPIVLPLPVERHPYAPPPEHKIFGFLGTCLVFAVAFAGLLLTFEHHFNPPPPSAPLVVSLLPLASPPETPPKPKEAPKPVEKHQRQPTPQKVVPVERPIIPVPTIAPPPPAPAVKPVDPTPPQPETAAPKTAPAPPAPQVSSNAPDTWEGRVLARLQKYQRYPGAAKSARQQGVAYIRFRMNRDGHVLSSSLVRSSGFPALDQAALDTLRRADPLPKIPPERPDEIELVVPVEFLLR</sequence>
<evidence type="ECO:0000256" key="7">
    <source>
        <dbReference type="ARBA" id="ARBA00022927"/>
    </source>
</evidence>
<feature type="region of interest" description="Disordered" evidence="10">
    <location>
        <begin position="87"/>
        <end position="111"/>
    </location>
</feature>
<keyword evidence="14" id="KW-1185">Reference proteome</keyword>
<evidence type="ECO:0000256" key="9">
    <source>
        <dbReference type="ARBA" id="ARBA00023136"/>
    </source>
</evidence>
<comment type="subcellular location">
    <subcellularLocation>
        <location evidence="1">Cell inner membrane</location>
        <topology evidence="1">Single-pass membrane protein</topology>
        <orientation evidence="1">Periplasmic side</orientation>
    </subcellularLocation>
</comment>
<evidence type="ECO:0000259" key="12">
    <source>
        <dbReference type="PROSITE" id="PS52015"/>
    </source>
</evidence>
<gene>
    <name evidence="13" type="ORF">ACFSC3_17385</name>
</gene>
<keyword evidence="6 11" id="KW-0812">Transmembrane</keyword>
<proteinExistence type="inferred from homology"/>
<dbReference type="SUPFAM" id="SSF74653">
    <property type="entry name" value="TolA/TonB C-terminal domain"/>
    <property type="match status" value="1"/>
</dbReference>
<reference evidence="14" key="1">
    <citation type="journal article" date="2019" name="Int. J. Syst. Evol. Microbiol.">
        <title>The Global Catalogue of Microorganisms (GCM) 10K type strain sequencing project: providing services to taxonomists for standard genome sequencing and annotation.</title>
        <authorList>
            <consortium name="The Broad Institute Genomics Platform"/>
            <consortium name="The Broad Institute Genome Sequencing Center for Infectious Disease"/>
            <person name="Wu L."/>
            <person name="Ma J."/>
        </authorList>
    </citation>
    <scope>NUCLEOTIDE SEQUENCE [LARGE SCALE GENOMIC DNA]</scope>
    <source>
        <strain evidence="14">Q85</strain>
    </source>
</reference>
<dbReference type="InterPro" id="IPR037682">
    <property type="entry name" value="TonB_C"/>
</dbReference>
<name>A0ABW4NGR3_9SPHN</name>
<keyword evidence="7" id="KW-0653">Protein transport</keyword>
<comment type="caution">
    <text evidence="13">The sequence shown here is derived from an EMBL/GenBank/DDBJ whole genome shotgun (WGS) entry which is preliminary data.</text>
</comment>
<evidence type="ECO:0000256" key="3">
    <source>
        <dbReference type="ARBA" id="ARBA00022448"/>
    </source>
</evidence>
<dbReference type="InterPro" id="IPR006260">
    <property type="entry name" value="TonB/TolA_C"/>
</dbReference>
<evidence type="ECO:0000256" key="8">
    <source>
        <dbReference type="ARBA" id="ARBA00022989"/>
    </source>
</evidence>
<keyword evidence="4" id="KW-1003">Cell membrane</keyword>
<dbReference type="Proteomes" id="UP001597283">
    <property type="component" value="Unassembled WGS sequence"/>
</dbReference>
<dbReference type="PANTHER" id="PTHR33446">
    <property type="entry name" value="PROTEIN TONB-RELATED"/>
    <property type="match status" value="1"/>
</dbReference>
<accession>A0ABW4NGR3</accession>
<feature type="compositionally biased region" description="Basic and acidic residues" evidence="10">
    <location>
        <begin position="92"/>
        <end position="105"/>
    </location>
</feature>
<dbReference type="RefSeq" id="WP_063113157.1">
    <property type="nucleotide sequence ID" value="NZ_JBHUFC010000019.1"/>
</dbReference>
<feature type="region of interest" description="Disordered" evidence="10">
    <location>
        <begin position="124"/>
        <end position="167"/>
    </location>
</feature>
<dbReference type="Pfam" id="PF03544">
    <property type="entry name" value="TonB_C"/>
    <property type="match status" value="1"/>
</dbReference>
<evidence type="ECO:0000313" key="14">
    <source>
        <dbReference type="Proteomes" id="UP001597283"/>
    </source>
</evidence>
<feature type="compositionally biased region" description="Pro residues" evidence="10">
    <location>
        <begin position="124"/>
        <end position="145"/>
    </location>
</feature>
<feature type="region of interest" description="Disordered" evidence="10">
    <location>
        <begin position="1"/>
        <end position="20"/>
    </location>
</feature>
<keyword evidence="9 11" id="KW-0472">Membrane</keyword>
<evidence type="ECO:0000313" key="13">
    <source>
        <dbReference type="EMBL" id="MFD1789330.1"/>
    </source>
</evidence>